<sequence>MLKSDDGNWLTPVSILAAIMICVAQYFIWVYAPVEMTMGPVQKIFYPHIGLAWWSLFSFLVVFVAGIGFLARRTPFWDNLGAAAAEVGVLFSGLALVLGMIWGKASWGVWWTWDPRLTTTLVMWFVYCGYLILRASGLGGERRATVTAVVGIVAFLDVPLVFLSARMWRSIHPSVFKREGGGLEPEMLTTMFVCLAAFGLLWLAMTAFRARQLGQAERLDAVARASVDG</sequence>
<name>A0A2Z6AYR5_9BACT</name>
<protein>
    <recommendedName>
        <fullName evidence="4">Heme exporter protein C</fullName>
    </recommendedName>
</protein>
<dbReference type="RefSeq" id="WP_126378405.1">
    <property type="nucleotide sequence ID" value="NZ_AP017378.1"/>
</dbReference>
<evidence type="ECO:0000256" key="8">
    <source>
        <dbReference type="ARBA" id="ARBA00023136"/>
    </source>
</evidence>
<dbReference type="InterPro" id="IPR002541">
    <property type="entry name" value="Cyt_c_assembly"/>
</dbReference>
<evidence type="ECO:0000256" key="5">
    <source>
        <dbReference type="ARBA" id="ARBA00022692"/>
    </source>
</evidence>
<feature type="transmembrane region" description="Helical" evidence="9">
    <location>
        <begin position="115"/>
        <end position="133"/>
    </location>
</feature>
<dbReference type="EMBL" id="AP017378">
    <property type="protein sequence ID" value="BBD08368.1"/>
    <property type="molecule type" value="Genomic_DNA"/>
</dbReference>
<dbReference type="GO" id="GO:0020037">
    <property type="term" value="F:heme binding"/>
    <property type="evidence" value="ECO:0007669"/>
    <property type="project" value="InterPro"/>
</dbReference>
<dbReference type="AlphaFoldDB" id="A0A2Z6AYR5"/>
<dbReference type="PRINTS" id="PR01386">
    <property type="entry name" value="CCMCBIOGNSIS"/>
</dbReference>
<dbReference type="OrthoDB" id="9778550at2"/>
<comment type="subcellular location">
    <subcellularLocation>
        <location evidence="2">Membrane</location>
        <topology evidence="2">Multi-pass membrane protein</topology>
    </subcellularLocation>
</comment>
<gene>
    <name evidence="11" type="ORF">DFE_1642</name>
</gene>
<comment type="similarity">
    <text evidence="3">Belongs to the CcmC/CycZ/HelC family.</text>
</comment>
<dbReference type="KEGG" id="dfl:DFE_1642"/>
<evidence type="ECO:0000313" key="11">
    <source>
        <dbReference type="EMBL" id="BBD08368.1"/>
    </source>
</evidence>
<dbReference type="InterPro" id="IPR003557">
    <property type="entry name" value="Cyt_c_biogenesis_CcmC"/>
</dbReference>
<feature type="transmembrane region" description="Helical" evidence="9">
    <location>
        <begin position="9"/>
        <end position="31"/>
    </location>
</feature>
<dbReference type="GO" id="GO:0015232">
    <property type="term" value="F:heme transmembrane transporter activity"/>
    <property type="evidence" value="ECO:0007669"/>
    <property type="project" value="InterPro"/>
</dbReference>
<keyword evidence="7 9" id="KW-1133">Transmembrane helix</keyword>
<feature type="transmembrane region" description="Helical" evidence="9">
    <location>
        <begin position="83"/>
        <end position="103"/>
    </location>
</feature>
<dbReference type="GO" id="GO:0017004">
    <property type="term" value="P:cytochrome complex assembly"/>
    <property type="evidence" value="ECO:0007669"/>
    <property type="project" value="UniProtKB-KW"/>
</dbReference>
<organism evidence="11 12">
    <name type="scientific">Desulfovibrio ferrophilus</name>
    <dbReference type="NCBI Taxonomy" id="241368"/>
    <lineage>
        <taxon>Bacteria</taxon>
        <taxon>Pseudomonadati</taxon>
        <taxon>Thermodesulfobacteriota</taxon>
        <taxon>Desulfovibrionia</taxon>
        <taxon>Desulfovibrionales</taxon>
        <taxon>Desulfovibrionaceae</taxon>
        <taxon>Desulfovibrio</taxon>
    </lineage>
</organism>
<evidence type="ECO:0000259" key="10">
    <source>
        <dbReference type="Pfam" id="PF01578"/>
    </source>
</evidence>
<dbReference type="GO" id="GO:0005886">
    <property type="term" value="C:plasma membrane"/>
    <property type="evidence" value="ECO:0007669"/>
    <property type="project" value="TreeGrafter"/>
</dbReference>
<evidence type="ECO:0000256" key="3">
    <source>
        <dbReference type="ARBA" id="ARBA00005840"/>
    </source>
</evidence>
<keyword evidence="6" id="KW-0201">Cytochrome c-type biogenesis</keyword>
<evidence type="ECO:0000256" key="7">
    <source>
        <dbReference type="ARBA" id="ARBA00022989"/>
    </source>
</evidence>
<evidence type="ECO:0000256" key="4">
    <source>
        <dbReference type="ARBA" id="ARBA00016463"/>
    </source>
</evidence>
<evidence type="ECO:0000256" key="9">
    <source>
        <dbReference type="SAM" id="Phobius"/>
    </source>
</evidence>
<comment type="function">
    <text evidence="1">Required for the export of heme to the periplasm for the biogenesis of c-type cytochromes.</text>
</comment>
<evidence type="ECO:0000256" key="2">
    <source>
        <dbReference type="ARBA" id="ARBA00004141"/>
    </source>
</evidence>
<keyword evidence="8 9" id="KW-0472">Membrane</keyword>
<evidence type="ECO:0000256" key="6">
    <source>
        <dbReference type="ARBA" id="ARBA00022748"/>
    </source>
</evidence>
<reference evidence="11 12" key="1">
    <citation type="journal article" date="2018" name="Sci. Adv.">
        <title>Multi-heme cytochromes provide a pathway for survival in energy-limited environments.</title>
        <authorList>
            <person name="Deng X."/>
            <person name="Dohmae N."/>
            <person name="Nealson K.H."/>
            <person name="Hashimoto K."/>
            <person name="Okamoto A."/>
        </authorList>
    </citation>
    <scope>NUCLEOTIDE SEQUENCE [LARGE SCALE GENOMIC DNA]</scope>
    <source>
        <strain evidence="11 12">IS5</strain>
    </source>
</reference>
<dbReference type="PANTHER" id="PTHR30071:SF1">
    <property type="entry name" value="CYTOCHROME B_B6 PROTEIN-RELATED"/>
    <property type="match status" value="1"/>
</dbReference>
<keyword evidence="12" id="KW-1185">Reference proteome</keyword>
<dbReference type="PANTHER" id="PTHR30071">
    <property type="entry name" value="HEME EXPORTER PROTEIN C"/>
    <property type="match status" value="1"/>
</dbReference>
<dbReference type="Proteomes" id="UP000269883">
    <property type="component" value="Chromosome"/>
</dbReference>
<proteinExistence type="inferred from homology"/>
<feature type="transmembrane region" description="Helical" evidence="9">
    <location>
        <begin position="188"/>
        <end position="208"/>
    </location>
</feature>
<feature type="transmembrane region" description="Helical" evidence="9">
    <location>
        <begin position="145"/>
        <end position="168"/>
    </location>
</feature>
<evidence type="ECO:0000256" key="1">
    <source>
        <dbReference type="ARBA" id="ARBA00002442"/>
    </source>
</evidence>
<keyword evidence="5 9" id="KW-0812">Transmembrane</keyword>
<dbReference type="InterPro" id="IPR045062">
    <property type="entry name" value="Cyt_c_biogenesis_CcsA/CcmC"/>
</dbReference>
<dbReference type="Pfam" id="PF01578">
    <property type="entry name" value="Cytochrom_C_asm"/>
    <property type="match status" value="1"/>
</dbReference>
<evidence type="ECO:0000313" key="12">
    <source>
        <dbReference type="Proteomes" id="UP000269883"/>
    </source>
</evidence>
<feature type="domain" description="Cytochrome c assembly protein" evidence="10">
    <location>
        <begin position="13"/>
        <end position="171"/>
    </location>
</feature>
<accession>A0A2Z6AYR5</accession>
<feature type="transmembrane region" description="Helical" evidence="9">
    <location>
        <begin position="51"/>
        <end position="71"/>
    </location>
</feature>